<evidence type="ECO:0000256" key="1">
    <source>
        <dbReference type="SAM" id="MobiDB-lite"/>
    </source>
</evidence>
<dbReference type="PANTHER" id="PTHR40628">
    <property type="entry name" value="CHROMO DOMAIN-CONTAINING PROTEIN"/>
    <property type="match status" value="1"/>
</dbReference>
<feature type="compositionally biased region" description="Polar residues" evidence="1">
    <location>
        <begin position="78"/>
        <end position="90"/>
    </location>
</feature>
<organism evidence="2 3">
    <name type="scientific">Aspergillus keveii</name>
    <dbReference type="NCBI Taxonomy" id="714993"/>
    <lineage>
        <taxon>Eukaryota</taxon>
        <taxon>Fungi</taxon>
        <taxon>Dikarya</taxon>
        <taxon>Ascomycota</taxon>
        <taxon>Pezizomycotina</taxon>
        <taxon>Eurotiomycetes</taxon>
        <taxon>Eurotiomycetidae</taxon>
        <taxon>Eurotiales</taxon>
        <taxon>Aspergillaceae</taxon>
        <taxon>Aspergillus</taxon>
        <taxon>Aspergillus subgen. Nidulantes</taxon>
    </lineage>
</organism>
<dbReference type="PANTHER" id="PTHR40628:SF1">
    <property type="entry name" value="CHROMO DOMAIN-CONTAINING PROTEIN"/>
    <property type="match status" value="1"/>
</dbReference>
<feature type="compositionally biased region" description="Basic and acidic residues" evidence="1">
    <location>
        <begin position="67"/>
        <end position="77"/>
    </location>
</feature>
<feature type="compositionally biased region" description="Basic residues" evidence="1">
    <location>
        <begin position="1"/>
        <end position="15"/>
    </location>
</feature>
<feature type="compositionally biased region" description="Polar residues" evidence="1">
    <location>
        <begin position="249"/>
        <end position="261"/>
    </location>
</feature>
<comment type="caution">
    <text evidence="2">The sequence shown here is derived from an EMBL/GenBank/DDBJ whole genome shotgun (WGS) entry which is preliminary data.</text>
</comment>
<accession>A0ABR4GGR5</accession>
<dbReference type="EMBL" id="JBFTWV010000017">
    <property type="protein sequence ID" value="KAL2797804.1"/>
    <property type="molecule type" value="Genomic_DNA"/>
</dbReference>
<keyword evidence="3" id="KW-1185">Reference proteome</keyword>
<name>A0ABR4GGR5_9EURO</name>
<feature type="region of interest" description="Disordered" evidence="1">
    <location>
        <begin position="133"/>
        <end position="183"/>
    </location>
</feature>
<proteinExistence type="predicted"/>
<evidence type="ECO:0000313" key="3">
    <source>
        <dbReference type="Proteomes" id="UP001610563"/>
    </source>
</evidence>
<dbReference type="Proteomes" id="UP001610563">
    <property type="component" value="Unassembled WGS sequence"/>
</dbReference>
<reference evidence="2 3" key="1">
    <citation type="submission" date="2024-07" db="EMBL/GenBank/DDBJ databases">
        <title>Section-level genome sequencing and comparative genomics of Aspergillus sections Usti and Cavernicolus.</title>
        <authorList>
            <consortium name="Lawrence Berkeley National Laboratory"/>
            <person name="Nybo J.L."/>
            <person name="Vesth T.C."/>
            <person name="Theobald S."/>
            <person name="Frisvad J.C."/>
            <person name="Larsen T.O."/>
            <person name="Kjaerboelling I."/>
            <person name="Rothschild-Mancinelli K."/>
            <person name="Lyhne E.K."/>
            <person name="Kogle M.E."/>
            <person name="Barry K."/>
            <person name="Clum A."/>
            <person name="Na H."/>
            <person name="Ledsgaard L."/>
            <person name="Lin J."/>
            <person name="Lipzen A."/>
            <person name="Kuo A."/>
            <person name="Riley R."/>
            <person name="Mondo S."/>
            <person name="Labutti K."/>
            <person name="Haridas S."/>
            <person name="Pangalinan J."/>
            <person name="Salamov A.A."/>
            <person name="Simmons B.A."/>
            <person name="Magnuson J.K."/>
            <person name="Chen J."/>
            <person name="Drula E."/>
            <person name="Henrissat B."/>
            <person name="Wiebenga A."/>
            <person name="Lubbers R.J."/>
            <person name="Gomes A.C."/>
            <person name="Makela M.R."/>
            <person name="Stajich J."/>
            <person name="Grigoriev I.V."/>
            <person name="Mortensen U.H."/>
            <person name="De Vries R.P."/>
            <person name="Baker S.E."/>
            <person name="Andersen M.R."/>
        </authorList>
    </citation>
    <scope>NUCLEOTIDE SEQUENCE [LARGE SCALE GENOMIC DNA]</scope>
    <source>
        <strain evidence="2 3">CBS 209.92</strain>
    </source>
</reference>
<gene>
    <name evidence="2" type="ORF">BJX66DRAFT_297272</name>
</gene>
<sequence length="430" mass="46847">MVKKAKTAPQKRKSTPQKAEAPSQKKSRTQKTEAAAEGGNPREEAPNPMGVGVPPQQIIEAPPMEAQHLRPQREGTSKETPQMTRSSQMNEVAPAPQKRACIQKEDAVADLERGTRNDDIVKAAEALRQMRGVFPKDGICRQKNPPHKGGSPQEETSQAAEASHQIKNDQTREVPDDKASPQVNLLLRTRRAAVEKGSLQVASFRAARAPQKVEASHQKGPHIQEDTTQKEGQSPREAASKGPEAQNKEVPQTSRTSQQGEFANPQTLVPEDQCHDWMLVFGNAHYARDRNCFTTYRPLGQYCPTSMSGQAVFVAGVGTVELKAPSSPDTGSPVRTLILVNVLHVPSALCNGFSFNVWAQAGGYFVGGKGASAGYDQQMVPYWYTQPFYGSEKLVLDGNPQGKSFPGGGPKVFSSFFTEGLLKKIHDEGR</sequence>
<protein>
    <submittedName>
        <fullName evidence="2">Uncharacterized protein</fullName>
    </submittedName>
</protein>
<feature type="compositionally biased region" description="Basic and acidic residues" evidence="1">
    <location>
        <begin position="164"/>
        <end position="179"/>
    </location>
</feature>
<feature type="region of interest" description="Disordered" evidence="1">
    <location>
        <begin position="203"/>
        <end position="261"/>
    </location>
</feature>
<feature type="region of interest" description="Disordered" evidence="1">
    <location>
        <begin position="1"/>
        <end position="101"/>
    </location>
</feature>
<feature type="compositionally biased region" description="Basic and acidic residues" evidence="1">
    <location>
        <begin position="214"/>
        <end position="229"/>
    </location>
</feature>
<evidence type="ECO:0000313" key="2">
    <source>
        <dbReference type="EMBL" id="KAL2797804.1"/>
    </source>
</evidence>